<protein>
    <submittedName>
        <fullName evidence="1">Uncharacterized protein</fullName>
    </submittedName>
</protein>
<comment type="caution">
    <text evidence="1">The sequence shown here is derived from an EMBL/GenBank/DDBJ whole genome shotgun (WGS) entry which is preliminary data.</text>
</comment>
<dbReference type="AlphaFoldDB" id="A0A066XDI5"/>
<proteinExistence type="predicted"/>
<sequence length="74" mass="8134">MSKIAATAPKTAFLIQPLPIIATVMELLGTSPRFEEVRLCYGQRVAPLENPQLALSNVVESLKENGTFAYNQGW</sequence>
<evidence type="ECO:0000313" key="2">
    <source>
        <dbReference type="Proteomes" id="UP000027238"/>
    </source>
</evidence>
<name>A0A066XDI5_COLSU</name>
<dbReference type="HOGENOM" id="CLU_2687728_0_0_1"/>
<keyword evidence="2" id="KW-1185">Reference proteome</keyword>
<accession>A0A066XDI5</accession>
<dbReference type="EMBL" id="JMSE01001011">
    <property type="protein sequence ID" value="KDN65679.1"/>
    <property type="molecule type" value="Genomic_DNA"/>
</dbReference>
<evidence type="ECO:0000313" key="1">
    <source>
        <dbReference type="EMBL" id="KDN65679.1"/>
    </source>
</evidence>
<gene>
    <name evidence="1" type="ORF">CSUB01_09984</name>
</gene>
<organism evidence="1 2">
    <name type="scientific">Colletotrichum sublineola</name>
    <name type="common">Sorghum anthracnose fungus</name>
    <dbReference type="NCBI Taxonomy" id="1173701"/>
    <lineage>
        <taxon>Eukaryota</taxon>
        <taxon>Fungi</taxon>
        <taxon>Dikarya</taxon>
        <taxon>Ascomycota</taxon>
        <taxon>Pezizomycotina</taxon>
        <taxon>Sordariomycetes</taxon>
        <taxon>Hypocreomycetidae</taxon>
        <taxon>Glomerellales</taxon>
        <taxon>Glomerellaceae</taxon>
        <taxon>Colletotrichum</taxon>
        <taxon>Colletotrichum graminicola species complex</taxon>
    </lineage>
</organism>
<dbReference type="Proteomes" id="UP000027238">
    <property type="component" value="Unassembled WGS sequence"/>
</dbReference>
<reference evidence="2" key="1">
    <citation type="journal article" date="2014" name="Genome Announc.">
        <title>Draft genome sequence of Colletotrichum sublineola, a destructive pathogen of cultivated sorghum.</title>
        <authorList>
            <person name="Baroncelli R."/>
            <person name="Sanz-Martin J.M."/>
            <person name="Rech G.E."/>
            <person name="Sukno S.A."/>
            <person name="Thon M.R."/>
        </authorList>
    </citation>
    <scope>NUCLEOTIDE SEQUENCE [LARGE SCALE GENOMIC DNA]</scope>
    <source>
        <strain evidence="2">TX430BB</strain>
    </source>
</reference>